<accession>A0A9Q8QQE6</accession>
<keyword evidence="1" id="KW-0175">Coiled coil</keyword>
<dbReference type="OrthoDB" id="19806at2759"/>
<dbReference type="EMBL" id="CP086362">
    <property type="protein sequence ID" value="UNI23396.1"/>
    <property type="molecule type" value="Genomic_DNA"/>
</dbReference>
<dbReference type="AlphaFoldDB" id="A0A9Q8QQE6"/>
<gene>
    <name evidence="4" type="ORF">JDV02_009218</name>
</gene>
<evidence type="ECO:0000313" key="5">
    <source>
        <dbReference type="Proteomes" id="UP000829364"/>
    </source>
</evidence>
<dbReference type="Pfam" id="PF25995">
    <property type="entry name" value="STB6_N"/>
    <property type="match status" value="1"/>
</dbReference>
<feature type="region of interest" description="Disordered" evidence="2">
    <location>
        <begin position="579"/>
        <end position="618"/>
    </location>
</feature>
<dbReference type="KEGG" id="ptkz:JDV02_009218"/>
<name>A0A9Q8QQE6_9HYPO</name>
<organism evidence="4 5">
    <name type="scientific">Purpureocillium takamizusanense</name>
    <dbReference type="NCBI Taxonomy" id="2060973"/>
    <lineage>
        <taxon>Eukaryota</taxon>
        <taxon>Fungi</taxon>
        <taxon>Dikarya</taxon>
        <taxon>Ascomycota</taxon>
        <taxon>Pezizomycotina</taxon>
        <taxon>Sordariomycetes</taxon>
        <taxon>Hypocreomycetidae</taxon>
        <taxon>Hypocreales</taxon>
        <taxon>Ophiocordycipitaceae</taxon>
        <taxon>Purpureocillium</taxon>
    </lineage>
</organism>
<feature type="region of interest" description="Disordered" evidence="2">
    <location>
        <begin position="1"/>
        <end position="94"/>
    </location>
</feature>
<sequence>MPWRGSLPRPSQHHHHPCALHSSSTRPAVRCRHRDCRRTSTMFPPPRRWRAAQAQAHDITDQLRSPASPEARSRGDDGAVSPLRQRGRSSSRAVAMDAQALDGAAMSPYPPGVAMRNIVFPDPVAFRFLEDDPSVTVIEHQSILRGYELYIVEQWACSRQSPTLVVATYTGDESHSIVVGVLAVPEDENFWSPTLRIYFRAAQQHHARPKETPLGELLITNLSGFPSALTVIPVPDGDVRKHRQIFIVNENLKRLGCSGRSGLALTDPTEATQAKFRQLYKISDRIPFLPSVVELVKLCQVALYMFEKLDHEYIDGLLCDVTETAIGNWWTEMGAEHYNFEPADGILGPTTVAALLGMLMGARNRLNWYGAPVSKDVFDIDSTKRGIAYFQKQHKLEKTRRLDRQTVFRLHTATAKAAAGEGRGVQKAVKSTMTEIGGKRGEIVMDMVSGKDKGGVADIETLDLDAFVNLAYGERPKWLWHGKPRRATADHVDGVQDAAVVLPGKADAAIQNAKRTMSLPLDEQLDQKKKDDGSLLHAALSPVSTTAPTGDLGGGDRDALRKAVFKSVAGKMSDARSGLGRIKDAVGGSRRGHTSRQSVSARDEHAENGAASTGFSSQSSAMASSPAVVTRAFTWKNKPEEYLAALRRGEDVLPGMSDDTLEMVSSAADSKPSSKVPDETLAVPDLENTMGNIAIDVRQDVLPTTLTRMRSTVDESDLQGPLLDEERKGDGCKLVASRRHSCGVSDVNYKHVTNENRWARHMSFGDAEQAVLGWDEIVDVMDLSGDVESFGARAEEAAHLNRLVEDIVYDMEPWVEEKLRVVEALNERYSRDKMELQKLYHQLNDACQRVRYSSDELLASERASLTEGLKEIEVLVARLEYEIDGLVQKVHDVEDGILGFERQVDDVERRAEELKVQLETESWLHWFVRTLTGVGTGPNITRTAAR</sequence>
<evidence type="ECO:0000259" key="3">
    <source>
        <dbReference type="Pfam" id="PF25995"/>
    </source>
</evidence>
<dbReference type="GO" id="GO:0070822">
    <property type="term" value="C:Sin3-type complex"/>
    <property type="evidence" value="ECO:0007669"/>
    <property type="project" value="TreeGrafter"/>
</dbReference>
<dbReference type="InterPro" id="IPR038919">
    <property type="entry name" value="STB2/STB2"/>
</dbReference>
<proteinExistence type="predicted"/>
<dbReference type="Proteomes" id="UP000829364">
    <property type="component" value="Chromosome 9"/>
</dbReference>
<keyword evidence="5" id="KW-1185">Reference proteome</keyword>
<dbReference type="RefSeq" id="XP_047846877.1">
    <property type="nucleotide sequence ID" value="XM_047990867.1"/>
</dbReference>
<feature type="domain" description="STB6-like N-terminal" evidence="3">
    <location>
        <begin position="117"/>
        <end position="255"/>
    </location>
</feature>
<feature type="coiled-coil region" evidence="1">
    <location>
        <begin position="822"/>
        <end position="917"/>
    </location>
</feature>
<protein>
    <recommendedName>
        <fullName evidence="3">STB6-like N-terminal domain-containing protein</fullName>
    </recommendedName>
</protein>
<dbReference type="InterPro" id="IPR059025">
    <property type="entry name" value="STB6_N"/>
</dbReference>
<evidence type="ECO:0000313" key="4">
    <source>
        <dbReference type="EMBL" id="UNI23396.1"/>
    </source>
</evidence>
<dbReference type="PANTHER" id="PTHR31011:SF2">
    <property type="entry name" value="PROTEIN STB2-RELATED"/>
    <property type="match status" value="1"/>
</dbReference>
<dbReference type="PANTHER" id="PTHR31011">
    <property type="entry name" value="PROTEIN STB2-RELATED"/>
    <property type="match status" value="1"/>
</dbReference>
<reference evidence="4" key="1">
    <citation type="submission" date="2021-11" db="EMBL/GenBank/DDBJ databases">
        <title>Purpureocillium_takamizusanense_genome.</title>
        <authorList>
            <person name="Nguyen N.-H."/>
        </authorList>
    </citation>
    <scope>NUCLEOTIDE SEQUENCE</scope>
    <source>
        <strain evidence="4">PT3</strain>
    </source>
</reference>
<evidence type="ECO:0000256" key="2">
    <source>
        <dbReference type="SAM" id="MobiDB-lite"/>
    </source>
</evidence>
<dbReference type="GeneID" id="72071163"/>
<evidence type="ECO:0000256" key="1">
    <source>
        <dbReference type="SAM" id="Coils"/>
    </source>
</evidence>